<comment type="caution">
    <text evidence="1">The sequence shown here is derived from an EMBL/GenBank/DDBJ whole genome shotgun (WGS) entry which is preliminary data.</text>
</comment>
<accession>A0ABW4CN57</accession>
<sequence>MQYCPLIRGRQWDLLALSGLLQQGQLSPRIVPIIEPVKDSSALAKVLRAATAAEHPLFVIANASVGDYGLLAEPRYPLIWNEWVQPARWFDPLDAPLVLAQTKTQAALLAPTQRAVVPNAARVRALAHPRAIYLEDHTPGRQRTEDYASMPDEFYQYQRAALPGIGFADYPLSRATYDPHGYPQRAIALHLLYPGKNGTLWMHHFVSHSNDGFDAPGEKFFEAAANMQEWLTTHPEAVTPGTTAISEALAARHFPGLGAVRKWQLSHFLTIMGRWLA</sequence>
<keyword evidence="2" id="KW-1185">Reference proteome</keyword>
<evidence type="ECO:0000313" key="1">
    <source>
        <dbReference type="EMBL" id="MFD1431599.1"/>
    </source>
</evidence>
<dbReference type="EMBL" id="JBHTOG010000012">
    <property type="protein sequence ID" value="MFD1431599.1"/>
    <property type="molecule type" value="Genomic_DNA"/>
</dbReference>
<name>A0ABW4CN57_9LACO</name>
<dbReference type="InterPro" id="IPR047727">
    <property type="entry name" value="Sce7725-like"/>
</dbReference>
<dbReference type="NCBIfam" id="NF033831">
    <property type="entry name" value="sce7725_fam"/>
    <property type="match status" value="2"/>
</dbReference>
<dbReference type="Proteomes" id="UP001597192">
    <property type="component" value="Unassembled WGS sequence"/>
</dbReference>
<reference evidence="2" key="1">
    <citation type="journal article" date="2019" name="Int. J. Syst. Evol. Microbiol.">
        <title>The Global Catalogue of Microorganisms (GCM) 10K type strain sequencing project: providing services to taxonomists for standard genome sequencing and annotation.</title>
        <authorList>
            <consortium name="The Broad Institute Genomics Platform"/>
            <consortium name="The Broad Institute Genome Sequencing Center for Infectious Disease"/>
            <person name="Wu L."/>
            <person name="Ma J."/>
        </authorList>
    </citation>
    <scope>NUCLEOTIDE SEQUENCE [LARGE SCALE GENOMIC DNA]</scope>
    <source>
        <strain evidence="2">CCM 8947</strain>
    </source>
</reference>
<protein>
    <submittedName>
        <fullName evidence="1">Sce7725 family protein</fullName>
    </submittedName>
</protein>
<gene>
    <name evidence="1" type="ORF">ACFQ47_02710</name>
</gene>
<dbReference type="RefSeq" id="WP_125696834.1">
    <property type="nucleotide sequence ID" value="NZ_JBHTOG010000012.1"/>
</dbReference>
<organism evidence="1 2">
    <name type="scientific">Lacticaseibacillus yichunensis</name>
    <dbReference type="NCBI Taxonomy" id="2486015"/>
    <lineage>
        <taxon>Bacteria</taxon>
        <taxon>Bacillati</taxon>
        <taxon>Bacillota</taxon>
        <taxon>Bacilli</taxon>
        <taxon>Lactobacillales</taxon>
        <taxon>Lactobacillaceae</taxon>
        <taxon>Lacticaseibacillus</taxon>
    </lineage>
</organism>
<proteinExistence type="predicted"/>
<evidence type="ECO:0000313" key="2">
    <source>
        <dbReference type="Proteomes" id="UP001597192"/>
    </source>
</evidence>